<reference evidence="2 3" key="1">
    <citation type="submission" date="2019-09" db="EMBL/GenBank/DDBJ databases">
        <authorList>
            <person name="Chandra G."/>
            <person name="Truman W A."/>
        </authorList>
    </citation>
    <scope>NUCLEOTIDE SEQUENCE [LARGE SCALE GENOMIC DNA]</scope>
    <source>
        <strain evidence="2">PS691</strain>
    </source>
</reference>
<dbReference type="Gene3D" id="1.25.40.590">
    <property type="entry name" value="Type IV / VI secretion system, DotU"/>
    <property type="match status" value="1"/>
</dbReference>
<evidence type="ECO:0000259" key="1">
    <source>
        <dbReference type="Pfam" id="PF09850"/>
    </source>
</evidence>
<dbReference type="EMBL" id="CABVHQ010000065">
    <property type="protein sequence ID" value="VVO28520.1"/>
    <property type="molecule type" value="Genomic_DNA"/>
</dbReference>
<dbReference type="AlphaFoldDB" id="A0A5E7ENY6"/>
<dbReference type="NCBIfam" id="NF038239">
    <property type="entry name" value="T6SS_TssL_short"/>
    <property type="match status" value="1"/>
</dbReference>
<dbReference type="Proteomes" id="UP000337909">
    <property type="component" value="Unassembled WGS sequence"/>
</dbReference>
<evidence type="ECO:0000313" key="2">
    <source>
        <dbReference type="EMBL" id="VVO28520.1"/>
    </source>
</evidence>
<dbReference type="NCBIfam" id="TIGR03349">
    <property type="entry name" value="IV_VI_DotU"/>
    <property type="match status" value="1"/>
</dbReference>
<dbReference type="PANTHER" id="PTHR38033">
    <property type="entry name" value="MEMBRANE PROTEIN-RELATED"/>
    <property type="match status" value="1"/>
</dbReference>
<dbReference type="RefSeq" id="WP_150644586.1">
    <property type="nucleotide sequence ID" value="NZ_CABVHQ010000065.1"/>
</dbReference>
<protein>
    <recommendedName>
        <fullName evidence="1">Type IV / VI secretion system DotU domain-containing protein</fullName>
    </recommendedName>
</protein>
<dbReference type="InterPro" id="IPR017732">
    <property type="entry name" value="T4/T6SS_DotU"/>
</dbReference>
<proteinExistence type="predicted"/>
<dbReference type="InterPro" id="IPR038522">
    <property type="entry name" value="T4/T6SS_DotU_sf"/>
</dbReference>
<name>A0A5E7ENY6_PSEFL</name>
<feature type="domain" description="Type IV / VI secretion system DotU" evidence="1">
    <location>
        <begin position="17"/>
        <end position="213"/>
    </location>
</feature>
<dbReference type="Pfam" id="PF09850">
    <property type="entry name" value="DotU"/>
    <property type="match status" value="1"/>
</dbReference>
<gene>
    <name evidence="2" type="ORF">PS691_04750</name>
</gene>
<evidence type="ECO:0000313" key="3">
    <source>
        <dbReference type="Proteomes" id="UP000337909"/>
    </source>
</evidence>
<sequence>MNLITSKKPAATAVDIDSLLQDSYLLVVELRQGASAQNSLVLWERCVKQVEQVQQRLKEANVSQRSIDHVSHAQCALLDETVLGCAKEGAHANWAKEPLQARFFSRHQAGEFLYEEMREVLREPAPDLLALTAFQRVLMLGFQGRYRDVNDPERELLLAALNAQVDPLKLSHGVTTQVVAGHRMSTLHGLQSPLAHVLAATLLLVGAWWGLDHLLGGVIAALLPGQG</sequence>
<accession>A0A5E7ENY6</accession>
<dbReference type="OrthoDB" id="6998040at2"/>
<dbReference type="PANTHER" id="PTHR38033:SF1">
    <property type="entry name" value="DOTU FAMILY TYPE IV_VI SECRETION SYSTEM PROTEIN"/>
    <property type="match status" value="1"/>
</dbReference>
<organism evidence="2 3">
    <name type="scientific">Pseudomonas fluorescens</name>
    <dbReference type="NCBI Taxonomy" id="294"/>
    <lineage>
        <taxon>Bacteria</taxon>
        <taxon>Pseudomonadati</taxon>
        <taxon>Pseudomonadota</taxon>
        <taxon>Gammaproteobacteria</taxon>
        <taxon>Pseudomonadales</taxon>
        <taxon>Pseudomonadaceae</taxon>
        <taxon>Pseudomonas</taxon>
    </lineage>
</organism>